<keyword evidence="3" id="KW-0282">Flagellum</keyword>
<evidence type="ECO:0000256" key="1">
    <source>
        <dbReference type="SAM" id="MobiDB-lite"/>
    </source>
</evidence>
<name>A0ABY5L2M5_9CELL</name>
<feature type="region of interest" description="Disordered" evidence="1">
    <location>
        <begin position="82"/>
        <end position="140"/>
    </location>
</feature>
<dbReference type="InterPro" id="IPR038610">
    <property type="entry name" value="FliK-like_C_sf"/>
</dbReference>
<gene>
    <name evidence="3" type="ORF">NP064_03285</name>
</gene>
<organism evidence="3 4">
    <name type="scientific">Cellulomonas chengniuliangii</name>
    <dbReference type="NCBI Taxonomy" id="2968084"/>
    <lineage>
        <taxon>Bacteria</taxon>
        <taxon>Bacillati</taxon>
        <taxon>Actinomycetota</taxon>
        <taxon>Actinomycetes</taxon>
        <taxon>Micrococcales</taxon>
        <taxon>Cellulomonadaceae</taxon>
        <taxon>Cellulomonas</taxon>
    </lineage>
</organism>
<evidence type="ECO:0000313" key="3">
    <source>
        <dbReference type="EMBL" id="UUI76894.1"/>
    </source>
</evidence>
<dbReference type="InterPro" id="IPR021136">
    <property type="entry name" value="Flagellar_hook_control-like_C"/>
</dbReference>
<protein>
    <submittedName>
        <fullName evidence="3">Flagellar hook-length control protein FliK</fullName>
    </submittedName>
</protein>
<proteinExistence type="predicted"/>
<dbReference type="Proteomes" id="UP001316189">
    <property type="component" value="Chromosome"/>
</dbReference>
<dbReference type="Pfam" id="PF02120">
    <property type="entry name" value="Flg_hook"/>
    <property type="match status" value="1"/>
</dbReference>
<evidence type="ECO:0000259" key="2">
    <source>
        <dbReference type="Pfam" id="PF02120"/>
    </source>
</evidence>
<sequence>MPVAAQLAPQLASLRSLGEGQHVMSLAIDPEHLGPVRVVAHISPDAIRIELIGATDASREALRGSLSELRRDLAASGLQAELQLGQRQAGSSDQGRADGGPARGASPTASTGAGGTAAGDLPTQPRTPSATRPGGIDVIA</sequence>
<feature type="domain" description="Flagellar hook-length control protein-like C-terminal" evidence="2">
    <location>
        <begin position="17"/>
        <end position="87"/>
    </location>
</feature>
<keyword evidence="3" id="KW-0969">Cilium</keyword>
<reference evidence="3 4" key="1">
    <citation type="submission" date="2022-07" db="EMBL/GenBank/DDBJ databases">
        <title>Novel species in genus cellulomonas.</title>
        <authorList>
            <person name="Ye L."/>
        </authorList>
    </citation>
    <scope>NUCLEOTIDE SEQUENCE [LARGE SCALE GENOMIC DNA]</scope>
    <source>
        <strain evidence="4">zg-Y338</strain>
    </source>
</reference>
<accession>A0ABY5L2M5</accession>
<dbReference type="Gene3D" id="3.30.750.140">
    <property type="match status" value="1"/>
</dbReference>
<keyword evidence="3" id="KW-0966">Cell projection</keyword>
<keyword evidence="4" id="KW-1185">Reference proteome</keyword>
<evidence type="ECO:0000313" key="4">
    <source>
        <dbReference type="Proteomes" id="UP001316189"/>
    </source>
</evidence>
<feature type="compositionally biased region" description="Polar residues" evidence="1">
    <location>
        <begin position="85"/>
        <end position="94"/>
    </location>
</feature>
<dbReference type="CDD" id="cd17470">
    <property type="entry name" value="T3SS_Flik_C"/>
    <property type="match status" value="1"/>
</dbReference>
<dbReference type="EMBL" id="CP101988">
    <property type="protein sequence ID" value="UUI76894.1"/>
    <property type="molecule type" value="Genomic_DNA"/>
</dbReference>